<accession>A0ABD5VLC1</accession>
<comment type="caution">
    <text evidence="2">The sequence shown here is derived from an EMBL/GenBank/DDBJ whole genome shotgun (WGS) entry which is preliminary data.</text>
</comment>
<reference evidence="2 3" key="1">
    <citation type="journal article" date="2019" name="Int. J. Syst. Evol. Microbiol.">
        <title>The Global Catalogue of Microorganisms (GCM) 10K type strain sequencing project: providing services to taxonomists for standard genome sequencing and annotation.</title>
        <authorList>
            <consortium name="The Broad Institute Genomics Platform"/>
            <consortium name="The Broad Institute Genome Sequencing Center for Infectious Disease"/>
            <person name="Wu L."/>
            <person name="Ma J."/>
        </authorList>
    </citation>
    <scope>NUCLEOTIDE SEQUENCE [LARGE SCALE GENOMIC DNA]</scope>
    <source>
        <strain evidence="2 3">GX26</strain>
    </source>
</reference>
<evidence type="ECO:0000256" key="1">
    <source>
        <dbReference type="SAM" id="MobiDB-lite"/>
    </source>
</evidence>
<gene>
    <name evidence="2" type="ORF">ACFQGB_18445</name>
</gene>
<sequence>MTDESRSLPDVDAVVDVLTTALPTDPTPSEVRTHRRACKDARRLLDADPTLARSLAVPLATTLRDDLVHRDVAGASAMFGIGLYAREAATAAARALEAIPVWRLVDTDALEPFVAAIATVAAATGQDRGRVAAATALERASVYAPTAVATVLDDTGLGDDLIDAVTPLPDPTALDSTTARLIVALVHTDRTAALPDIGALIESGYDESDDRDDPAVTTRLDPAVATRLAVLDATTSTARPRESNASDEVDGPIARLRELAPGLSEDAGALDSDAGTADAPVDPKQTDASVDDASADDALSDDTQTGDALSDDTQTGDDDAPSVTPPHRPGSLINDDDDDTPRTATSEDDESEKGTISFFDEEEPTDAGDASDSRLDVETVVEPLALVVASDRASTATRSDAFDALLAATDETTRGAFHELGVLTALDALSPPARNRLRETVVEHLEAAHFFGARATRGRRVAFMEHHDVRPAALAAPDERAPVTPLVLETDLLTTGEYERVAETLIDAISHDSVSVDERRTLGWLHVHGSLPEPLLARLRSTLTERLDGDEDDRDWALETVTGLAGYGILDTDTATDVLDATIGVVTATPVADVPGNAGRAVSALLTASELTDAHVTRLVDRLPDLLQADAVPPARTGARVLAALAATERLPSDLVADVLGVTVQLCTVDVGFAERVSLRVAAVHALQGLATNYHIPREYREHVLGALSIVARGDERRVDQSRRAALESYRVITDEMPLPEFDADIVLPVLETALVQLLPGERFEEPSRDGTGPGPQHSRFTTRAAETLRDVVDTGLIDAELFAGVLSTEAADATWLKNYPPAVVRMNQAPQLGRFLAPDNPAVPPLLAAVATATTQHPDAFTDVRPTLERFLARTDPNPETTASVLDVISRLPAPNATASTIRR</sequence>
<evidence type="ECO:0000313" key="3">
    <source>
        <dbReference type="Proteomes" id="UP001596395"/>
    </source>
</evidence>
<proteinExistence type="predicted"/>
<dbReference type="SUPFAM" id="SSF48371">
    <property type="entry name" value="ARM repeat"/>
    <property type="match status" value="1"/>
</dbReference>
<keyword evidence="3" id="KW-1185">Reference proteome</keyword>
<feature type="region of interest" description="Disordered" evidence="1">
    <location>
        <begin position="764"/>
        <end position="783"/>
    </location>
</feature>
<dbReference type="RefSeq" id="WP_336351795.1">
    <property type="nucleotide sequence ID" value="NZ_JAZAQL010000004.1"/>
</dbReference>
<feature type="region of interest" description="Disordered" evidence="1">
    <location>
        <begin position="231"/>
        <end position="253"/>
    </location>
</feature>
<dbReference type="EMBL" id="JBHSXN010000004">
    <property type="protein sequence ID" value="MFC6954852.1"/>
    <property type="molecule type" value="Genomic_DNA"/>
</dbReference>
<feature type="compositionally biased region" description="Acidic residues" evidence="1">
    <location>
        <begin position="289"/>
        <end position="300"/>
    </location>
</feature>
<protein>
    <recommendedName>
        <fullName evidence="4">HEAT repeat-containing protein</fullName>
    </recommendedName>
</protein>
<feature type="region of interest" description="Disordered" evidence="1">
    <location>
        <begin position="265"/>
        <end position="376"/>
    </location>
</feature>
<evidence type="ECO:0008006" key="4">
    <source>
        <dbReference type="Google" id="ProtNLM"/>
    </source>
</evidence>
<name>A0ABD5VLC1_9EURY</name>
<dbReference type="AlphaFoldDB" id="A0ABD5VLC1"/>
<organism evidence="2 3">
    <name type="scientific">Halorubellus litoreus</name>
    <dbReference type="NCBI Taxonomy" id="755308"/>
    <lineage>
        <taxon>Archaea</taxon>
        <taxon>Methanobacteriati</taxon>
        <taxon>Methanobacteriota</taxon>
        <taxon>Stenosarchaea group</taxon>
        <taxon>Halobacteria</taxon>
        <taxon>Halobacteriales</taxon>
        <taxon>Halorubellaceae</taxon>
        <taxon>Halorubellus</taxon>
    </lineage>
</organism>
<dbReference type="Proteomes" id="UP001596395">
    <property type="component" value="Unassembled WGS sequence"/>
</dbReference>
<feature type="compositionally biased region" description="Polar residues" evidence="1">
    <location>
        <begin position="303"/>
        <end position="313"/>
    </location>
</feature>
<evidence type="ECO:0000313" key="2">
    <source>
        <dbReference type="EMBL" id="MFC6954852.1"/>
    </source>
</evidence>
<dbReference type="InterPro" id="IPR016024">
    <property type="entry name" value="ARM-type_fold"/>
</dbReference>